<evidence type="ECO:0000313" key="4">
    <source>
        <dbReference type="WBParaSite" id="TCONS_00009369.p1"/>
    </source>
</evidence>
<dbReference type="PANTHER" id="PTHR22663">
    <property type="entry name" value="RING FINGER PROTEIN NARYA-RELATED"/>
    <property type="match status" value="1"/>
</dbReference>
<dbReference type="GO" id="GO:0016925">
    <property type="term" value="P:protein sumoylation"/>
    <property type="evidence" value="ECO:0007669"/>
    <property type="project" value="TreeGrafter"/>
</dbReference>
<protein>
    <submittedName>
        <fullName evidence="3 4">RING-type domain-containing protein</fullName>
    </submittedName>
</protein>
<name>A0A0K0ECK5_STRER</name>
<dbReference type="WBParaSite" id="SSTP_0000722000.1">
    <property type="protein sequence ID" value="SSTP_0000722000.1"/>
    <property type="gene ID" value="SSTP_0000722000"/>
</dbReference>
<keyword evidence="2" id="KW-1185">Reference proteome</keyword>
<dbReference type="GO" id="GO:0000795">
    <property type="term" value="C:synaptonemal complex"/>
    <property type="evidence" value="ECO:0007669"/>
    <property type="project" value="InterPro"/>
</dbReference>
<organism evidence="3">
    <name type="scientific">Strongyloides stercoralis</name>
    <name type="common">Threadworm</name>
    <dbReference type="NCBI Taxonomy" id="6248"/>
    <lineage>
        <taxon>Eukaryota</taxon>
        <taxon>Metazoa</taxon>
        <taxon>Ecdysozoa</taxon>
        <taxon>Nematoda</taxon>
        <taxon>Chromadorea</taxon>
        <taxon>Rhabditida</taxon>
        <taxon>Tylenchina</taxon>
        <taxon>Panagrolaimomorpha</taxon>
        <taxon>Strongyloidoidea</taxon>
        <taxon>Strongyloididae</taxon>
        <taxon>Strongyloides</taxon>
    </lineage>
</organism>
<dbReference type="GO" id="GO:0007129">
    <property type="term" value="P:homologous chromosome pairing at meiosis"/>
    <property type="evidence" value="ECO:0007669"/>
    <property type="project" value="TreeGrafter"/>
</dbReference>
<dbReference type="WBParaSite" id="TCONS_00009369.p1">
    <property type="protein sequence ID" value="TCONS_00009369.p1"/>
    <property type="gene ID" value="XLOC_007189"/>
</dbReference>
<evidence type="ECO:0000313" key="3">
    <source>
        <dbReference type="WBParaSite" id="SSTP_0000722000.1"/>
    </source>
</evidence>
<dbReference type="AlphaFoldDB" id="A0A0K0ECK5"/>
<dbReference type="PANTHER" id="PTHR22663:SF17">
    <property type="entry name" value="RING FINGER PROTEIN NARYA-RELATED"/>
    <property type="match status" value="1"/>
</dbReference>
<reference evidence="3" key="1">
    <citation type="submission" date="2015-08" db="UniProtKB">
        <authorList>
            <consortium name="WormBaseParasite"/>
        </authorList>
    </citation>
    <scope>IDENTIFICATION</scope>
</reference>
<sequence length="289" mass="33616">MLEVYWLHCNKCGCDQDIQKNVNFILFSCQDVLCSKCFSKCLPSSSVKESICCILCNALVRTVIIEESMNPSLKKLFTSVKELTKYSLNDIRAILEFQKKQRNRRTKLLLIKNKKIQDRLNGIEDKLKLQQQIKKKNLQNADKISKYKEEMFRIDAIIKQLQNYYNKHIKYINNVRRSKKNQTFMDFDKSASSNYMEKIVKQSSFSFSSKSNDIISLNKYLINEDKVKTSNTKNKETPLSSREIGRTEERSFNEIFFNPLLSSTPLLKKNKKMLIEDGIGSGISPILSN</sequence>
<keyword evidence="1" id="KW-0469">Meiosis</keyword>
<dbReference type="Proteomes" id="UP000035681">
    <property type="component" value="Unplaced"/>
</dbReference>
<evidence type="ECO:0000313" key="2">
    <source>
        <dbReference type="Proteomes" id="UP000035681"/>
    </source>
</evidence>
<dbReference type="GO" id="GO:0019789">
    <property type="term" value="F:SUMO transferase activity"/>
    <property type="evidence" value="ECO:0007669"/>
    <property type="project" value="InterPro"/>
</dbReference>
<dbReference type="GO" id="GO:0007131">
    <property type="term" value="P:reciprocal meiotic recombination"/>
    <property type="evidence" value="ECO:0007669"/>
    <property type="project" value="InterPro"/>
</dbReference>
<proteinExistence type="predicted"/>
<accession>A0A0K0ECK5</accession>
<evidence type="ECO:0000256" key="1">
    <source>
        <dbReference type="ARBA" id="ARBA00023254"/>
    </source>
</evidence>
<dbReference type="InterPro" id="IPR042123">
    <property type="entry name" value="Zip3/RNF212-like"/>
</dbReference>